<dbReference type="PANTHER" id="PTHR30486">
    <property type="entry name" value="TWITCHING MOTILITY PROTEIN PILT"/>
    <property type="match status" value="1"/>
</dbReference>
<reference evidence="3 4" key="1">
    <citation type="submission" date="2018-08" db="EMBL/GenBank/DDBJ databases">
        <title>Form III RuBisCO-mediated autotrophy in Thermodesulfobium bacteria.</title>
        <authorList>
            <person name="Toshchakov S.V."/>
            <person name="Kublanov I.V."/>
            <person name="Frolov E."/>
            <person name="Bonch-Osmolovskaya E.A."/>
            <person name="Tourova T.P."/>
            <person name="Chernych N.A."/>
            <person name="Lebedinsky A.V."/>
        </authorList>
    </citation>
    <scope>NUCLEOTIDE SEQUENCE [LARGE SCALE GENOMIC DNA]</scope>
    <source>
        <strain evidence="3 4">SR</strain>
    </source>
</reference>
<dbReference type="AlphaFoldDB" id="A0A3D8P1Q8"/>
<dbReference type="InterPro" id="IPR050921">
    <property type="entry name" value="T4SS_GSP_E_ATPase"/>
</dbReference>
<dbReference type="GO" id="GO:0016887">
    <property type="term" value="F:ATP hydrolysis activity"/>
    <property type="evidence" value="ECO:0007669"/>
    <property type="project" value="InterPro"/>
</dbReference>
<gene>
    <name evidence="3" type="ORF">DXX99_08745</name>
</gene>
<proteinExistence type="inferred from homology"/>
<dbReference type="Gene3D" id="3.40.50.300">
    <property type="entry name" value="P-loop containing nucleotide triphosphate hydrolases"/>
    <property type="match status" value="1"/>
</dbReference>
<evidence type="ECO:0000256" key="1">
    <source>
        <dbReference type="ARBA" id="ARBA00006611"/>
    </source>
</evidence>
<dbReference type="InterPro" id="IPR027417">
    <property type="entry name" value="P-loop_NTPase"/>
</dbReference>
<dbReference type="Proteomes" id="UP000256329">
    <property type="component" value="Unassembled WGS sequence"/>
</dbReference>
<dbReference type="OrthoDB" id="9810761at2"/>
<sequence length="443" mass="49597">MRADVLDEIRTEVFRRVAQQDPFLLRELDRRKDEVRRLVRAVVPVFAPWAGPEEAEQLADEVARDPFGWGPLLELVESPDVTNIWISPGRVLYEGAGGRRYWPRPLGSEVQVRRLAERIALGAGRRADEANPAVDCRLPDGSRVSIVLSPSPSVRGTFIVVRRFPRPYTLEDLAERGMFPPSLVPFLKLAVKARLNIVVAGAMGSGKNTLLNALLLNVGPHEVVVMVEDPAESWVGLPDPSRPDLPQPFVQVFEPRPPNPDGRGEVPMEVLFRRALRQQPDRIVCSEIRCWLTAHYVLEAMSLGHPGSASTIHADGPEEVPQRMIDLLKMHPGGAYRDDRACLARVSYVELVLFLTAYQRDDGSPRFRRLTDVAELRRAGDGSVRVVPLMTFDFRGYAADGSPLGELRPTGERPEFLKKRKVRQFLAPEELLTLEGFFSPNTC</sequence>
<dbReference type="SUPFAM" id="SSF52540">
    <property type="entry name" value="P-loop containing nucleoside triphosphate hydrolases"/>
    <property type="match status" value="1"/>
</dbReference>
<evidence type="ECO:0000313" key="4">
    <source>
        <dbReference type="Proteomes" id="UP000256329"/>
    </source>
</evidence>
<organism evidence="3 4">
    <name type="scientific">Ammonifex thiophilus</name>
    <dbReference type="NCBI Taxonomy" id="444093"/>
    <lineage>
        <taxon>Bacteria</taxon>
        <taxon>Bacillati</taxon>
        <taxon>Bacillota</taxon>
        <taxon>Clostridia</taxon>
        <taxon>Thermoanaerobacterales</taxon>
        <taxon>Thermoanaerobacteraceae</taxon>
        <taxon>Ammonifex</taxon>
    </lineage>
</organism>
<evidence type="ECO:0000259" key="2">
    <source>
        <dbReference type="Pfam" id="PF00437"/>
    </source>
</evidence>
<dbReference type="EMBL" id="QSLN01000015">
    <property type="protein sequence ID" value="RDV81779.1"/>
    <property type="molecule type" value="Genomic_DNA"/>
</dbReference>
<dbReference type="InterPro" id="IPR001482">
    <property type="entry name" value="T2SS/T4SS_dom"/>
</dbReference>
<keyword evidence="4" id="KW-1185">Reference proteome</keyword>
<name>A0A3D8P1Q8_9THEO</name>
<comment type="similarity">
    <text evidence="1">Belongs to the GSP E family.</text>
</comment>
<dbReference type="PANTHER" id="PTHR30486:SF6">
    <property type="entry name" value="TYPE IV PILUS RETRACTATION ATPASE PILT"/>
    <property type="match status" value="1"/>
</dbReference>
<feature type="domain" description="Bacterial type II secretion system protein E" evidence="2">
    <location>
        <begin position="112"/>
        <end position="327"/>
    </location>
</feature>
<dbReference type="Gene3D" id="3.30.450.380">
    <property type="match status" value="1"/>
</dbReference>
<evidence type="ECO:0000313" key="3">
    <source>
        <dbReference type="EMBL" id="RDV81779.1"/>
    </source>
</evidence>
<protein>
    <submittedName>
        <fullName evidence="3">CpaF family protein</fullName>
    </submittedName>
</protein>
<accession>A0A3D8P1Q8</accession>
<dbReference type="Pfam" id="PF00437">
    <property type="entry name" value="T2SSE"/>
    <property type="match status" value="1"/>
</dbReference>
<comment type="caution">
    <text evidence="3">The sequence shown here is derived from an EMBL/GenBank/DDBJ whole genome shotgun (WGS) entry which is preliminary data.</text>
</comment>
<dbReference type="RefSeq" id="WP_115793108.1">
    <property type="nucleotide sequence ID" value="NZ_QSLN01000015.1"/>
</dbReference>